<reference evidence="1" key="1">
    <citation type="submission" date="2022-10" db="EMBL/GenBank/DDBJ databases">
        <title>Culturing micro-colonial fungi from biological soil crusts in the Mojave desert and describing Neophaeococcomyces mojavensis, and introducing the new genera and species Taxawa tesnikishii.</title>
        <authorList>
            <person name="Kurbessoian T."/>
            <person name="Stajich J.E."/>
        </authorList>
    </citation>
    <scope>NUCLEOTIDE SEQUENCE</scope>
    <source>
        <strain evidence="1">JES_112</strain>
    </source>
</reference>
<gene>
    <name evidence="1" type="ORF">H2198_003077</name>
</gene>
<proteinExistence type="predicted"/>
<dbReference type="Proteomes" id="UP001172386">
    <property type="component" value="Unassembled WGS sequence"/>
</dbReference>
<name>A0ACC3ACB7_9EURO</name>
<sequence length="235" mass="25349">MSGDFRMALGNSFPIGLGGFILAISPLSNIFLGWRSTGGLGSAAVGSYYFLGGLLMIIGSLFEWIRGQSFPSIVFATFGGFWLTYGSTLTPFYNAAIAYQPSDPATAATNPEFASSIAFFFLYMALLCVVYLICALRTNIVFVGFFATLIPTFACLAAALWRLARGRSDAIDLQKTAGGFAFACALLGWYLFLAQMLLVVDFPIKIPVGDLTQLNLLKPRHLGKDGRHKSGESTV</sequence>
<evidence type="ECO:0000313" key="1">
    <source>
        <dbReference type="EMBL" id="KAJ9659502.1"/>
    </source>
</evidence>
<evidence type="ECO:0000313" key="2">
    <source>
        <dbReference type="Proteomes" id="UP001172386"/>
    </source>
</evidence>
<dbReference type="EMBL" id="JAPDRQ010000039">
    <property type="protein sequence ID" value="KAJ9659502.1"/>
    <property type="molecule type" value="Genomic_DNA"/>
</dbReference>
<comment type="caution">
    <text evidence="1">The sequence shown here is derived from an EMBL/GenBank/DDBJ whole genome shotgun (WGS) entry which is preliminary data.</text>
</comment>
<protein>
    <submittedName>
        <fullName evidence="1">Uncharacterized protein</fullName>
    </submittedName>
</protein>
<accession>A0ACC3ACB7</accession>
<keyword evidence="2" id="KW-1185">Reference proteome</keyword>
<organism evidence="1 2">
    <name type="scientific">Neophaeococcomyces mojaviensis</name>
    <dbReference type="NCBI Taxonomy" id="3383035"/>
    <lineage>
        <taxon>Eukaryota</taxon>
        <taxon>Fungi</taxon>
        <taxon>Dikarya</taxon>
        <taxon>Ascomycota</taxon>
        <taxon>Pezizomycotina</taxon>
        <taxon>Eurotiomycetes</taxon>
        <taxon>Chaetothyriomycetidae</taxon>
        <taxon>Chaetothyriales</taxon>
        <taxon>Chaetothyriales incertae sedis</taxon>
        <taxon>Neophaeococcomyces</taxon>
    </lineage>
</organism>